<dbReference type="EMBL" id="JWZX01000963">
    <property type="protein sequence ID" value="KOO35163.1"/>
    <property type="molecule type" value="Genomic_DNA"/>
</dbReference>
<comment type="function">
    <text evidence="7">Choline transporter.</text>
</comment>
<evidence type="ECO:0000256" key="2">
    <source>
        <dbReference type="ARBA" id="ARBA00007168"/>
    </source>
</evidence>
<sequence>MEDDVSFFDRASEPFVESRSRLLSRRAGSPEGSPVPRRCHDVPWLIVFALYWVGMLTIATCAVQEGDWKRLVSGMDDDDQLCGEHNQGQGHDNLESQPFVYFACLQYGRRQPTVCVPTCPSLSGHYVRWYNGSAIQCDTAGRSVPATTYPTTALRNSCVPSTASLYVLVSAIIDENAFTSVITGMLLASKVLVFAAAAAAALALLWMISTRFLVDAGLLAPLTIAWALLSLALLTTALWMRAYYLSSAAFSEYIPVLQGSLQVAVNTDMSLALAVLVTAFSVGVVVALCAGSPQVRYAPGSLALGALLVIPGRIFRFFLEHCLHQAQTDGRGKPELRGVANCCLLCCLDCSTKYVQYISHNAYIYVAVHDFSFCEGAKQAFELTLRNIGQVAVLTAGERLLLTLAKLAVSCTCTGGAALLMSLQSNASNAGVLSALDNSNGALVLIFIATFCVADAWMALYDSAVEAVFLCYLVDQEENDGDLRPFYASVELQRYMERHKPTYQLPESSNPESRSEDGYSPSDSPVKQYVRGRPSSTEQ</sequence>
<proteinExistence type="inferred from homology"/>
<keyword evidence="3 7" id="KW-0812">Transmembrane</keyword>
<dbReference type="AlphaFoldDB" id="A0A0M0K9S4"/>
<evidence type="ECO:0000313" key="10">
    <source>
        <dbReference type="Proteomes" id="UP000037460"/>
    </source>
</evidence>
<dbReference type="PANTHER" id="PTHR12385">
    <property type="entry name" value="CHOLINE TRANSPORTER-LIKE (SLC FAMILY 44)"/>
    <property type="match status" value="1"/>
</dbReference>
<evidence type="ECO:0000256" key="5">
    <source>
        <dbReference type="ARBA" id="ARBA00023136"/>
    </source>
</evidence>
<feature type="region of interest" description="Disordered" evidence="8">
    <location>
        <begin position="500"/>
        <end position="539"/>
    </location>
</feature>
<comment type="caution">
    <text evidence="9">The sequence shown here is derived from an EMBL/GenBank/DDBJ whole genome shotgun (WGS) entry which is preliminary data.</text>
</comment>
<keyword evidence="4 7" id="KW-1133">Transmembrane helix</keyword>
<dbReference type="InterPro" id="IPR007603">
    <property type="entry name" value="Choline_transptr-like"/>
</dbReference>
<feature type="transmembrane region" description="Helical" evidence="7">
    <location>
        <begin position="441"/>
        <end position="460"/>
    </location>
</feature>
<keyword evidence="10" id="KW-1185">Reference proteome</keyword>
<dbReference type="Pfam" id="PF04515">
    <property type="entry name" value="Choline_transpo"/>
    <property type="match status" value="1"/>
</dbReference>
<evidence type="ECO:0000256" key="7">
    <source>
        <dbReference type="RuleBase" id="RU368066"/>
    </source>
</evidence>
<reference evidence="10" key="1">
    <citation type="journal article" date="2015" name="PLoS Genet.">
        <title>Genome Sequence and Transcriptome Analyses of Chrysochromulina tobin: Metabolic Tools for Enhanced Algal Fitness in the Prominent Order Prymnesiales (Haptophyceae).</title>
        <authorList>
            <person name="Hovde B.T."/>
            <person name="Deodato C.R."/>
            <person name="Hunsperger H.M."/>
            <person name="Ryken S.A."/>
            <person name="Yost W."/>
            <person name="Jha R.K."/>
            <person name="Patterson J."/>
            <person name="Monnat R.J. Jr."/>
            <person name="Barlow S.B."/>
            <person name="Starkenburg S.R."/>
            <person name="Cattolico R.A."/>
        </authorList>
    </citation>
    <scope>NUCLEOTIDE SEQUENCE</scope>
    <source>
        <strain evidence="10">CCMP291</strain>
    </source>
</reference>
<feature type="transmembrane region" description="Helical" evidence="7">
    <location>
        <begin position="297"/>
        <end position="315"/>
    </location>
</feature>
<keyword evidence="6" id="KW-0325">Glycoprotein</keyword>
<dbReference type="Proteomes" id="UP000037460">
    <property type="component" value="Unassembled WGS sequence"/>
</dbReference>
<comment type="similarity">
    <text evidence="2 7">Belongs to the CTL (choline transporter-like) family.</text>
</comment>
<dbReference type="GO" id="GO:0005886">
    <property type="term" value="C:plasma membrane"/>
    <property type="evidence" value="ECO:0007669"/>
    <property type="project" value="UniProtKB-SubCell"/>
</dbReference>
<feature type="transmembrane region" description="Helical" evidence="7">
    <location>
        <begin position="218"/>
        <end position="240"/>
    </location>
</feature>
<evidence type="ECO:0000256" key="4">
    <source>
        <dbReference type="ARBA" id="ARBA00022989"/>
    </source>
</evidence>
<evidence type="ECO:0000256" key="6">
    <source>
        <dbReference type="ARBA" id="ARBA00023180"/>
    </source>
</evidence>
<accession>A0A0M0K9S4</accession>
<dbReference type="OrthoDB" id="420519at2759"/>
<keyword evidence="5 7" id="KW-0472">Membrane</keyword>
<evidence type="ECO:0000256" key="8">
    <source>
        <dbReference type="SAM" id="MobiDB-lite"/>
    </source>
</evidence>
<evidence type="ECO:0000313" key="9">
    <source>
        <dbReference type="EMBL" id="KOO35163.1"/>
    </source>
</evidence>
<protein>
    <recommendedName>
        <fullName evidence="7">Choline transporter-like protein</fullName>
    </recommendedName>
</protein>
<evidence type="ECO:0000256" key="3">
    <source>
        <dbReference type="ARBA" id="ARBA00022692"/>
    </source>
</evidence>
<evidence type="ECO:0000256" key="1">
    <source>
        <dbReference type="ARBA" id="ARBA00004141"/>
    </source>
</evidence>
<name>A0A0M0K9S4_9EUKA</name>
<feature type="transmembrane region" description="Helical" evidence="7">
    <location>
        <begin position="191"/>
        <end position="212"/>
    </location>
</feature>
<feature type="transmembrane region" description="Helical" evidence="7">
    <location>
        <begin position="42"/>
        <end position="63"/>
    </location>
</feature>
<feature type="transmembrane region" description="Helical" evidence="7">
    <location>
        <begin position="400"/>
        <end position="421"/>
    </location>
</feature>
<dbReference type="GO" id="GO:0022857">
    <property type="term" value="F:transmembrane transporter activity"/>
    <property type="evidence" value="ECO:0007669"/>
    <property type="project" value="UniProtKB-UniRule"/>
</dbReference>
<organism evidence="9 10">
    <name type="scientific">Chrysochromulina tobinii</name>
    <dbReference type="NCBI Taxonomy" id="1460289"/>
    <lineage>
        <taxon>Eukaryota</taxon>
        <taxon>Haptista</taxon>
        <taxon>Haptophyta</taxon>
        <taxon>Prymnesiophyceae</taxon>
        <taxon>Prymnesiales</taxon>
        <taxon>Chrysochromulinaceae</taxon>
        <taxon>Chrysochromulina</taxon>
    </lineage>
</organism>
<comment type="subcellular location">
    <subcellularLocation>
        <location evidence="7">Cell membrane</location>
        <topology evidence="7">Multi-pass membrane protein</topology>
    </subcellularLocation>
    <subcellularLocation>
        <location evidence="1">Membrane</location>
        <topology evidence="1">Multi-pass membrane protein</topology>
    </subcellularLocation>
</comment>
<feature type="transmembrane region" description="Helical" evidence="7">
    <location>
        <begin position="271"/>
        <end position="291"/>
    </location>
</feature>
<gene>
    <name evidence="9" type="ORF">Ctob_015097</name>
</gene>
<dbReference type="PANTHER" id="PTHR12385:SF14">
    <property type="entry name" value="CHOLINE TRANSPORTER-LIKE 2"/>
    <property type="match status" value="1"/>
</dbReference>